<dbReference type="Proteomes" id="UP001239111">
    <property type="component" value="Chromosome 3"/>
</dbReference>
<organism evidence="1 2">
    <name type="scientific">Eretmocerus hayati</name>
    <dbReference type="NCBI Taxonomy" id="131215"/>
    <lineage>
        <taxon>Eukaryota</taxon>
        <taxon>Metazoa</taxon>
        <taxon>Ecdysozoa</taxon>
        <taxon>Arthropoda</taxon>
        <taxon>Hexapoda</taxon>
        <taxon>Insecta</taxon>
        <taxon>Pterygota</taxon>
        <taxon>Neoptera</taxon>
        <taxon>Endopterygota</taxon>
        <taxon>Hymenoptera</taxon>
        <taxon>Apocrita</taxon>
        <taxon>Proctotrupomorpha</taxon>
        <taxon>Chalcidoidea</taxon>
        <taxon>Aphelinidae</taxon>
        <taxon>Aphelininae</taxon>
        <taxon>Eretmocerus</taxon>
    </lineage>
</organism>
<dbReference type="EMBL" id="CM056743">
    <property type="protein sequence ID" value="KAJ8672696.1"/>
    <property type="molecule type" value="Genomic_DNA"/>
</dbReference>
<name>A0ACC2NNH7_9HYME</name>
<sequence length="315" mass="35969">IGLVERHGYTAEEYNVTTEDGYLLRLHRISGSPSRPKSRGKPVIYLQHGIFLSSDSWVLIGPGRDLAFLLVDAGYDVWMGNTRGNTYSRGHVSQNLDESYWQFSYHELAVYDLSAFIDRTLNETGAQTLKYFGYSMGTTLSYALLSMRPKYNQKISQLYSAAPVVFWNHELRRLMKFADLVFDDLKIILDYFHIHEILPQSAVSAFVGDKFCSNGDILTQPLCLHLFSNIGLDPDKFNTTALPEIMAHFPAGTSSIVMYHYNQNFKTKTFQAYDYGPYTNFQKYNQILPPAYDLSNVTVPVTIWWANDDSIVNPE</sequence>
<evidence type="ECO:0000313" key="2">
    <source>
        <dbReference type="Proteomes" id="UP001239111"/>
    </source>
</evidence>
<evidence type="ECO:0000313" key="1">
    <source>
        <dbReference type="EMBL" id="KAJ8672696.1"/>
    </source>
</evidence>
<comment type="caution">
    <text evidence="1">The sequence shown here is derived from an EMBL/GenBank/DDBJ whole genome shotgun (WGS) entry which is preliminary data.</text>
</comment>
<reference evidence="1" key="1">
    <citation type="submission" date="2023-04" db="EMBL/GenBank/DDBJ databases">
        <title>A chromosome-level genome assembly of the parasitoid wasp Eretmocerus hayati.</title>
        <authorList>
            <person name="Zhong Y."/>
            <person name="Liu S."/>
            <person name="Liu Y."/>
        </authorList>
    </citation>
    <scope>NUCLEOTIDE SEQUENCE</scope>
    <source>
        <strain evidence="1">ZJU_SS_LIU_2023</strain>
    </source>
</reference>
<accession>A0ACC2NNH7</accession>
<feature type="non-terminal residue" evidence="1">
    <location>
        <position position="315"/>
    </location>
</feature>
<protein>
    <submittedName>
        <fullName evidence="1">Uncharacterized protein</fullName>
    </submittedName>
</protein>
<feature type="non-terminal residue" evidence="1">
    <location>
        <position position="1"/>
    </location>
</feature>
<proteinExistence type="predicted"/>
<keyword evidence="2" id="KW-1185">Reference proteome</keyword>
<gene>
    <name evidence="1" type="ORF">QAD02_003956</name>
</gene>